<dbReference type="EMBL" id="JAOANI010000019">
    <property type="protein sequence ID" value="MCT7359857.1"/>
    <property type="molecule type" value="Genomic_DNA"/>
</dbReference>
<sequence length="684" mass="77581">MSANRYSNTDLQIPRSALFWLLGSNVAALLPHSQHLPLWMWGLALFVLIWRGLTHLGRLSYPNRWAKAVAVVAASAAVIVAFDKTFTLESAAAFLIAACLLKLLEMRSRRDGYVVIFLGYFLLGTGFLFDQGLLTGLYGILTVWLLTSALVALHQNSFTRDAGSVRRSRRAAKLAAGILLMSLPLMLVLYLLFPRLAPLWSIALQSGKAKTGLSAEMAPGDIAELSQSDELAFRVSFSDGQIPARDQLYWRALILDNYDGRRWQPSGVTSEVQWYPQSWQPPAQAEGLIRYDIIQESTGEKWLFSLRGVSAQEERTGMTMDDRLVARRPLHERKRYQALSWPSVSISEDGLAGLEKRQNLQLPRERNPQALAWAQQRRAEAGDDAAYINGLLRHFREQDFYYTLKPPVMGSEEIDDFLFNQRRGFCAHYAGALVFLARAAGIPARVVSGYQGGEWNATDGYLTVRQYDAHAWTEVWLSGQGWIRVDPTAAVAPQRIEFGLERAVAEEGTFLQDNLLSPHRFKGVSWLNQLRLQMDSLNYYWQLWVLSYDGKRQKSFLNGWLGLEDYKQGLYVLGGSFGGFFLLASLIVWWRQRPAPLSPFMRSWQRLQDKGRKLGIEPQPGETAANYLQRLAQHCPQQKSLLLWLATEINRLLYQPPPDPRSAQQQQHQLIRSLAKIRRQLRAG</sequence>
<dbReference type="Proteomes" id="UP001147830">
    <property type="component" value="Unassembled WGS sequence"/>
</dbReference>
<dbReference type="Pfam" id="PF11992">
    <property type="entry name" value="TgpA_N"/>
    <property type="match status" value="1"/>
</dbReference>
<protein>
    <submittedName>
        <fullName evidence="3">DUF3488 and transglutaminase-like domain-containing protein</fullName>
    </submittedName>
</protein>
<dbReference type="Pfam" id="PF13559">
    <property type="entry name" value="DUF4129"/>
    <property type="match status" value="1"/>
</dbReference>
<dbReference type="InterPro" id="IPR025403">
    <property type="entry name" value="TgpA-like_C"/>
</dbReference>
<evidence type="ECO:0000313" key="3">
    <source>
        <dbReference type="EMBL" id="MCT7359857.1"/>
    </source>
</evidence>
<reference evidence="3" key="2">
    <citation type="submission" date="2022-08" db="EMBL/GenBank/DDBJ databases">
        <authorList>
            <person name="Dong C."/>
        </authorList>
    </citation>
    <scope>NUCLEOTIDE SEQUENCE</scope>
    <source>
        <strain evidence="3">59MF3M-4</strain>
    </source>
</reference>
<feature type="transmembrane region" description="Helical" evidence="1">
    <location>
        <begin position="88"/>
        <end position="104"/>
    </location>
</feature>
<dbReference type="InterPro" id="IPR021878">
    <property type="entry name" value="TgpA_N"/>
</dbReference>
<name>A0A9X2WG77_9GAMM</name>
<dbReference type="InterPro" id="IPR002931">
    <property type="entry name" value="Transglutaminase-like"/>
</dbReference>
<dbReference type="SUPFAM" id="SSF54001">
    <property type="entry name" value="Cysteine proteinases"/>
    <property type="match status" value="1"/>
</dbReference>
<feature type="domain" description="Transglutaminase-like" evidence="2">
    <location>
        <begin position="418"/>
        <end position="489"/>
    </location>
</feature>
<dbReference type="InterPro" id="IPR052901">
    <property type="entry name" value="Bact_TGase-like"/>
</dbReference>
<feature type="transmembrane region" description="Helical" evidence="1">
    <location>
        <begin position="570"/>
        <end position="590"/>
    </location>
</feature>
<organism evidence="3 4">
    <name type="scientific">Thalassolituus pacificus</name>
    <dbReference type="NCBI Taxonomy" id="2975440"/>
    <lineage>
        <taxon>Bacteria</taxon>
        <taxon>Pseudomonadati</taxon>
        <taxon>Pseudomonadota</taxon>
        <taxon>Gammaproteobacteria</taxon>
        <taxon>Oceanospirillales</taxon>
        <taxon>Oceanospirillaceae</taxon>
        <taxon>Thalassolituus</taxon>
    </lineage>
</organism>
<evidence type="ECO:0000313" key="4">
    <source>
        <dbReference type="Proteomes" id="UP001147830"/>
    </source>
</evidence>
<proteinExistence type="predicted"/>
<evidence type="ECO:0000259" key="2">
    <source>
        <dbReference type="SMART" id="SM00460"/>
    </source>
</evidence>
<feature type="transmembrane region" description="Helical" evidence="1">
    <location>
        <begin position="65"/>
        <end position="82"/>
    </location>
</feature>
<feature type="transmembrane region" description="Helical" evidence="1">
    <location>
        <begin position="174"/>
        <end position="193"/>
    </location>
</feature>
<comment type="caution">
    <text evidence="3">The sequence shown here is derived from an EMBL/GenBank/DDBJ whole genome shotgun (WGS) entry which is preliminary data.</text>
</comment>
<keyword evidence="1" id="KW-0812">Transmembrane</keyword>
<dbReference type="InterPro" id="IPR038765">
    <property type="entry name" value="Papain-like_cys_pep_sf"/>
</dbReference>
<reference evidence="3" key="1">
    <citation type="journal article" date="2022" name="Front. Microbiol.">
        <title>Genome-based taxonomic rearrangement of Oceanobacter-related bacteria including the description of Thalassolituus hydrocarbonoclasticus sp. nov. and Thalassolituus pacificus sp. nov. and emended description of the genus Thalassolituus.</title>
        <authorList>
            <person name="Dong C."/>
            <person name="Wei L."/>
            <person name="Wang J."/>
            <person name="Lai Q."/>
            <person name="Huang Z."/>
            <person name="Shao Z."/>
        </authorList>
    </citation>
    <scope>NUCLEOTIDE SEQUENCE</scope>
    <source>
        <strain evidence="3">59MF3M-4</strain>
    </source>
</reference>
<keyword evidence="4" id="KW-1185">Reference proteome</keyword>
<dbReference type="PANTHER" id="PTHR42736:SF1">
    <property type="entry name" value="PROTEIN-GLUTAMINE GAMMA-GLUTAMYLTRANSFERASE"/>
    <property type="match status" value="1"/>
</dbReference>
<evidence type="ECO:0000256" key="1">
    <source>
        <dbReference type="SAM" id="Phobius"/>
    </source>
</evidence>
<keyword evidence="1" id="KW-1133">Transmembrane helix</keyword>
<dbReference type="RefSeq" id="WP_260976711.1">
    <property type="nucleotide sequence ID" value="NZ_JAOANI010000019.1"/>
</dbReference>
<gene>
    <name evidence="3" type="ORF">NYR02_12630</name>
</gene>
<feature type="transmembrane region" description="Helical" evidence="1">
    <location>
        <begin position="111"/>
        <end position="129"/>
    </location>
</feature>
<dbReference type="AlphaFoldDB" id="A0A9X2WG77"/>
<feature type="transmembrane region" description="Helical" evidence="1">
    <location>
        <begin position="36"/>
        <end position="53"/>
    </location>
</feature>
<dbReference type="Gene3D" id="3.10.620.30">
    <property type="match status" value="1"/>
</dbReference>
<keyword evidence="1" id="KW-0472">Membrane</keyword>
<feature type="transmembrane region" description="Helical" evidence="1">
    <location>
        <begin position="135"/>
        <end position="153"/>
    </location>
</feature>
<dbReference type="Pfam" id="PF01841">
    <property type="entry name" value="Transglut_core"/>
    <property type="match status" value="1"/>
</dbReference>
<accession>A0A9X2WG77</accession>
<dbReference type="PANTHER" id="PTHR42736">
    <property type="entry name" value="PROTEIN-GLUTAMINE GAMMA-GLUTAMYLTRANSFERASE"/>
    <property type="match status" value="1"/>
</dbReference>
<dbReference type="SMART" id="SM00460">
    <property type="entry name" value="TGc"/>
    <property type="match status" value="1"/>
</dbReference>